<dbReference type="AlphaFoldDB" id="A0AAD6BW16"/>
<name>A0AAD6BW16_9EURO</name>
<reference evidence="2" key="1">
    <citation type="submission" date="2022-12" db="EMBL/GenBank/DDBJ databases">
        <authorList>
            <person name="Petersen C."/>
        </authorList>
    </citation>
    <scope>NUCLEOTIDE SEQUENCE</scope>
    <source>
        <strain evidence="2">IBT 16125</strain>
    </source>
</reference>
<comment type="caution">
    <text evidence="2">The sequence shown here is derived from an EMBL/GenBank/DDBJ whole genome shotgun (WGS) entry which is preliminary data.</text>
</comment>
<evidence type="ECO:0000256" key="1">
    <source>
        <dbReference type="SAM" id="Coils"/>
    </source>
</evidence>
<accession>A0AAD6BW16</accession>
<proteinExistence type="predicted"/>
<keyword evidence="3" id="KW-1185">Reference proteome</keyword>
<dbReference type="RefSeq" id="XP_056759679.1">
    <property type="nucleotide sequence ID" value="XM_056914925.1"/>
</dbReference>
<feature type="coiled-coil region" evidence="1">
    <location>
        <begin position="9"/>
        <end position="36"/>
    </location>
</feature>
<evidence type="ECO:0000313" key="3">
    <source>
        <dbReference type="Proteomes" id="UP001213681"/>
    </source>
</evidence>
<evidence type="ECO:0000313" key="2">
    <source>
        <dbReference type="EMBL" id="KAJ5432387.1"/>
    </source>
</evidence>
<organism evidence="2 3">
    <name type="scientific">Penicillium daleae</name>
    <dbReference type="NCBI Taxonomy" id="63821"/>
    <lineage>
        <taxon>Eukaryota</taxon>
        <taxon>Fungi</taxon>
        <taxon>Dikarya</taxon>
        <taxon>Ascomycota</taxon>
        <taxon>Pezizomycotina</taxon>
        <taxon>Eurotiomycetes</taxon>
        <taxon>Eurotiomycetidae</taxon>
        <taxon>Eurotiales</taxon>
        <taxon>Aspergillaceae</taxon>
        <taxon>Penicillium</taxon>
    </lineage>
</organism>
<dbReference type="EMBL" id="JAPVEA010000009">
    <property type="protein sequence ID" value="KAJ5432387.1"/>
    <property type="molecule type" value="Genomic_DNA"/>
</dbReference>
<dbReference type="Proteomes" id="UP001213681">
    <property type="component" value="Unassembled WGS sequence"/>
</dbReference>
<keyword evidence="1" id="KW-0175">Coiled coil</keyword>
<gene>
    <name evidence="2" type="ORF">N7458_011543</name>
</gene>
<sequence length="116" mass="13643">MAKLQERDRAEVEEILDEERLGLEDLESLVAKFNDKFDGMGVPIMEFLQGYWLGRIIFFLLERDPYDEEHTVESRKLGVKLEAEQRGLPYMVSLLIRPKLEETDEGETDEEETNDY</sequence>
<reference evidence="2" key="2">
    <citation type="journal article" date="2023" name="IMA Fungus">
        <title>Comparative genomic study of the Penicillium genus elucidates a diverse pangenome and 15 lateral gene transfer events.</title>
        <authorList>
            <person name="Petersen C."/>
            <person name="Sorensen T."/>
            <person name="Nielsen M.R."/>
            <person name="Sondergaard T.E."/>
            <person name="Sorensen J.L."/>
            <person name="Fitzpatrick D.A."/>
            <person name="Frisvad J.C."/>
            <person name="Nielsen K.L."/>
        </authorList>
    </citation>
    <scope>NUCLEOTIDE SEQUENCE</scope>
    <source>
        <strain evidence="2">IBT 16125</strain>
    </source>
</reference>
<dbReference type="GeneID" id="81605168"/>
<protein>
    <submittedName>
        <fullName evidence="2">Uncharacterized protein</fullName>
    </submittedName>
</protein>